<evidence type="ECO:0000256" key="2">
    <source>
        <dbReference type="ARBA" id="ARBA00007069"/>
    </source>
</evidence>
<evidence type="ECO:0000313" key="11">
    <source>
        <dbReference type="Proteomes" id="UP000030066"/>
    </source>
</evidence>
<gene>
    <name evidence="10" type="primary">potC</name>
    <name evidence="10" type="ORF">MGM1_1670</name>
</gene>
<organism evidence="10 11">
    <name type="scientific">Candidatus Malacoplasma girerdii</name>
    <dbReference type="NCBI Taxonomy" id="1318617"/>
    <lineage>
        <taxon>Bacteria</taxon>
        <taxon>Bacillati</taxon>
        <taxon>Mycoplasmatota</taxon>
        <taxon>Mycoplasmoidales</taxon>
        <taxon>Mycoplasmoidaceae</taxon>
        <taxon>Malacoplasma</taxon>
    </lineage>
</organism>
<feature type="transmembrane region" description="Helical" evidence="8">
    <location>
        <begin position="73"/>
        <end position="97"/>
    </location>
</feature>
<dbReference type="InterPro" id="IPR051789">
    <property type="entry name" value="Bact_Polyamine_Transport"/>
</dbReference>
<feature type="transmembrane region" description="Helical" evidence="8">
    <location>
        <begin position="118"/>
        <end position="138"/>
    </location>
</feature>
<dbReference type="SUPFAM" id="SSF161098">
    <property type="entry name" value="MetI-like"/>
    <property type="match status" value="1"/>
</dbReference>
<keyword evidence="4" id="KW-1003">Cell membrane</keyword>
<dbReference type="GO" id="GO:0005886">
    <property type="term" value="C:plasma membrane"/>
    <property type="evidence" value="ECO:0007669"/>
    <property type="project" value="UniProtKB-SubCell"/>
</dbReference>
<sequence length="283" mass="31764">MFNKNCKQLTKLGSFLKNWYILLVLMLIYIPLIVIILLSFNGQNKWGAVKINFGVPDFINWIKIWKEETFTEALVNTLLVSVVVVPITLLIAIFACYGMWKAKVSTKFMIINSSRLSIASPDSITGVSLILLFSATWIPIGLDYGYFTVVLAHISFCTPYALITIYPRIAKMKYNLVLASYDLGSSKFRTLTRVIIPYLMPAILSALAIVLAMSWDDFIITNLVNGSFQTIGTAIYTTRKGIKAWVVTFGSIMVIGVFLTVLLTHIIRTARNHRFGIKKGGKE</sequence>
<evidence type="ECO:0000256" key="3">
    <source>
        <dbReference type="ARBA" id="ARBA00022448"/>
    </source>
</evidence>
<dbReference type="eggNOG" id="COG1177">
    <property type="taxonomic scope" value="Bacteria"/>
</dbReference>
<dbReference type="HOGENOM" id="CLU_016047_3_0_14"/>
<evidence type="ECO:0000256" key="7">
    <source>
        <dbReference type="ARBA" id="ARBA00023136"/>
    </source>
</evidence>
<dbReference type="InterPro" id="IPR000515">
    <property type="entry name" value="MetI-like"/>
</dbReference>
<dbReference type="STRING" id="1318617.MGM1_1670"/>
<feature type="transmembrane region" description="Helical" evidence="8">
    <location>
        <begin position="195"/>
        <end position="215"/>
    </location>
</feature>
<dbReference type="GO" id="GO:0055085">
    <property type="term" value="P:transmembrane transport"/>
    <property type="evidence" value="ECO:0007669"/>
    <property type="project" value="InterPro"/>
</dbReference>
<comment type="subcellular location">
    <subcellularLocation>
        <location evidence="1">Cell membrane</location>
        <topology evidence="1">Multi-pass membrane protein</topology>
    </subcellularLocation>
</comment>
<dbReference type="EMBL" id="CP007711">
    <property type="protein sequence ID" value="AIV03553.1"/>
    <property type="molecule type" value="Genomic_DNA"/>
</dbReference>
<evidence type="ECO:0000256" key="6">
    <source>
        <dbReference type="ARBA" id="ARBA00022989"/>
    </source>
</evidence>
<feature type="transmembrane region" description="Helical" evidence="8">
    <location>
        <begin position="20"/>
        <end position="40"/>
    </location>
</feature>
<feature type="domain" description="ABC transmembrane type-1" evidence="9">
    <location>
        <begin position="74"/>
        <end position="264"/>
    </location>
</feature>
<keyword evidence="7 8" id="KW-0472">Membrane</keyword>
<comment type="similarity">
    <text evidence="2">Belongs to the binding-protein-dependent transport system permease family. CysTW subfamily.</text>
</comment>
<proteinExistence type="inferred from homology"/>
<evidence type="ECO:0000259" key="9">
    <source>
        <dbReference type="PROSITE" id="PS50928"/>
    </source>
</evidence>
<protein>
    <submittedName>
        <fullName evidence="10">Spermidine/putrescine transport system permease PotC</fullName>
    </submittedName>
</protein>
<dbReference type="PANTHER" id="PTHR43848">
    <property type="entry name" value="PUTRESCINE TRANSPORT SYSTEM PERMEASE PROTEIN POTI"/>
    <property type="match status" value="1"/>
</dbReference>
<feature type="transmembrane region" description="Helical" evidence="8">
    <location>
        <begin position="244"/>
        <end position="267"/>
    </location>
</feature>
<dbReference type="InterPro" id="IPR035906">
    <property type="entry name" value="MetI-like_sf"/>
</dbReference>
<dbReference type="KEGG" id="mgj:MGM1_1670"/>
<evidence type="ECO:0000313" key="10">
    <source>
        <dbReference type="EMBL" id="AIV03553.1"/>
    </source>
</evidence>
<keyword evidence="5 8" id="KW-0812">Transmembrane</keyword>
<dbReference type="AlphaFoldDB" id="A0A097SSI2"/>
<evidence type="ECO:0000256" key="5">
    <source>
        <dbReference type="ARBA" id="ARBA00022692"/>
    </source>
</evidence>
<accession>A0A097SSI2</accession>
<evidence type="ECO:0000256" key="8">
    <source>
        <dbReference type="SAM" id="Phobius"/>
    </source>
</evidence>
<reference evidence="10 11" key="1">
    <citation type="journal article" date="2014" name="PLoS ONE">
        <title>An emerging Mycoplasma associated with trichomoniasis, vaginal infection and disease.</title>
        <authorList>
            <consortium name="Vaginal Microbiome Consortium"/>
            <person name="Fettweis J.M."/>
            <person name="Serrano M.G."/>
            <person name="Huang B."/>
            <person name="Brooks J.P."/>
            <person name="Glascock A.L."/>
            <person name="Sheth N.U."/>
            <person name="Strauss J.F.III."/>
            <person name="Jefferson K.K."/>
            <person name="Buck G.A."/>
        </authorList>
    </citation>
    <scope>NUCLEOTIDE SEQUENCE [LARGE SCALE GENOMIC DNA]</scope>
    <source>
        <strain evidence="10 11">VCU_M1</strain>
    </source>
</reference>
<keyword evidence="6 8" id="KW-1133">Transmembrane helix</keyword>
<name>A0A097SSI2_9BACT</name>
<dbReference type="PROSITE" id="PS50928">
    <property type="entry name" value="ABC_TM1"/>
    <property type="match status" value="1"/>
</dbReference>
<dbReference type="Gene3D" id="1.10.3720.10">
    <property type="entry name" value="MetI-like"/>
    <property type="match status" value="1"/>
</dbReference>
<evidence type="ECO:0000256" key="4">
    <source>
        <dbReference type="ARBA" id="ARBA00022475"/>
    </source>
</evidence>
<dbReference type="CDD" id="cd06261">
    <property type="entry name" value="TM_PBP2"/>
    <property type="match status" value="1"/>
</dbReference>
<dbReference type="PANTHER" id="PTHR43848:SF2">
    <property type="entry name" value="PUTRESCINE TRANSPORT SYSTEM PERMEASE PROTEIN POTI"/>
    <property type="match status" value="1"/>
</dbReference>
<dbReference type="Proteomes" id="UP000030066">
    <property type="component" value="Chromosome"/>
</dbReference>
<evidence type="ECO:0000256" key="1">
    <source>
        <dbReference type="ARBA" id="ARBA00004651"/>
    </source>
</evidence>
<keyword evidence="11" id="KW-1185">Reference proteome</keyword>
<feature type="transmembrane region" description="Helical" evidence="8">
    <location>
        <begin position="144"/>
        <end position="166"/>
    </location>
</feature>
<keyword evidence="3" id="KW-0813">Transport</keyword>